<dbReference type="InterPro" id="IPR014284">
    <property type="entry name" value="RNA_pol_sigma-70_dom"/>
</dbReference>
<dbReference type="NCBIfam" id="TIGR02937">
    <property type="entry name" value="sigma70-ECF"/>
    <property type="match status" value="1"/>
</dbReference>
<dbReference type="OrthoDB" id="1906424at2"/>
<dbReference type="Gene3D" id="1.10.1740.10">
    <property type="match status" value="1"/>
</dbReference>
<evidence type="ECO:0000313" key="2">
    <source>
        <dbReference type="EMBL" id="PWE87335.1"/>
    </source>
</evidence>
<reference evidence="2 3" key="1">
    <citation type="submission" date="2014-09" db="EMBL/GenBank/DDBJ databases">
        <title>Butyrate-producing bacteria isolated from human gut.</title>
        <authorList>
            <person name="Zhang Q."/>
            <person name="Zhao L."/>
        </authorList>
    </citation>
    <scope>NUCLEOTIDE SEQUENCE [LARGE SCALE GENOMIC DNA]</scope>
    <source>
        <strain evidence="2 3">21</strain>
    </source>
</reference>
<feature type="domain" description="RNA polymerase sigma-70 region 2" evidence="1">
    <location>
        <begin position="33"/>
        <end position="84"/>
    </location>
</feature>
<comment type="caution">
    <text evidence="2">The sequence shown here is derived from an EMBL/GenBank/DDBJ whole genome shotgun (WGS) entry which is preliminary data.</text>
</comment>
<dbReference type="InterPro" id="IPR013325">
    <property type="entry name" value="RNA_pol_sigma_r2"/>
</dbReference>
<proteinExistence type="predicted"/>
<dbReference type="AlphaFoldDB" id="A0A2V1JUZ6"/>
<dbReference type="GO" id="GO:0003700">
    <property type="term" value="F:DNA-binding transcription factor activity"/>
    <property type="evidence" value="ECO:0007669"/>
    <property type="project" value="InterPro"/>
</dbReference>
<sequence length="194" mass="22303">MTIPLNTAQKQLVETSMDLVPQMIRSMTRTSAYVSEEEQQELCQIGYLALCRAAARFDKNRPFLPYARTLIRHAIFDYWRETARDRSMLCSLQETPVEGESLSYQELFSYEDAQASQPETDTAQTLLLEHISRLGIGQCSTIQKGIASLWLQQQGYTSFDLSRHYQVPANRVRAWQSKARKLLQQDDALYALLT</sequence>
<organism evidence="2 3">
    <name type="scientific">Eubacterium ramulus</name>
    <dbReference type="NCBI Taxonomy" id="39490"/>
    <lineage>
        <taxon>Bacteria</taxon>
        <taxon>Bacillati</taxon>
        <taxon>Bacillota</taxon>
        <taxon>Clostridia</taxon>
        <taxon>Eubacteriales</taxon>
        <taxon>Eubacteriaceae</taxon>
        <taxon>Eubacterium</taxon>
    </lineage>
</organism>
<evidence type="ECO:0000259" key="1">
    <source>
        <dbReference type="Pfam" id="PF04542"/>
    </source>
</evidence>
<protein>
    <recommendedName>
        <fullName evidence="1">RNA polymerase sigma-70 region 2 domain-containing protein</fullName>
    </recommendedName>
</protein>
<dbReference type="RefSeq" id="WP_109215027.1">
    <property type="nucleotide sequence ID" value="NZ_JRFU01000048.1"/>
</dbReference>
<dbReference type="Pfam" id="PF04542">
    <property type="entry name" value="Sigma70_r2"/>
    <property type="match status" value="1"/>
</dbReference>
<gene>
    <name evidence="2" type="ORF">LG34_04385</name>
</gene>
<name>A0A2V1JUZ6_EUBRA</name>
<evidence type="ECO:0000313" key="3">
    <source>
        <dbReference type="Proteomes" id="UP000245288"/>
    </source>
</evidence>
<dbReference type="Proteomes" id="UP000245288">
    <property type="component" value="Unassembled WGS sequence"/>
</dbReference>
<dbReference type="SUPFAM" id="SSF88946">
    <property type="entry name" value="Sigma2 domain of RNA polymerase sigma factors"/>
    <property type="match status" value="1"/>
</dbReference>
<dbReference type="InterPro" id="IPR007627">
    <property type="entry name" value="RNA_pol_sigma70_r2"/>
</dbReference>
<dbReference type="EMBL" id="JRFU01000048">
    <property type="protein sequence ID" value="PWE87335.1"/>
    <property type="molecule type" value="Genomic_DNA"/>
</dbReference>
<accession>A0A2V1JUZ6</accession>
<keyword evidence="3" id="KW-1185">Reference proteome</keyword>
<dbReference type="GO" id="GO:0006352">
    <property type="term" value="P:DNA-templated transcription initiation"/>
    <property type="evidence" value="ECO:0007669"/>
    <property type="project" value="InterPro"/>
</dbReference>